<keyword evidence="4" id="KW-1003">Cell membrane</keyword>
<dbReference type="PANTHER" id="PTHR45586">
    <property type="entry name" value="TPR REPEAT-CONTAINING PROTEIN PA4667"/>
    <property type="match status" value="1"/>
</dbReference>
<evidence type="ECO:0000256" key="4">
    <source>
        <dbReference type="HAMAP-Rule" id="MF_00994"/>
    </source>
</evidence>
<feature type="binding site" evidence="4">
    <location>
        <position position="357"/>
    </location>
    <ligand>
        <name>Fe cation</name>
        <dbReference type="ChEBI" id="CHEBI:24875"/>
    </ligand>
</feature>
<dbReference type="Pfam" id="PF13176">
    <property type="entry name" value="TPR_7"/>
    <property type="match status" value="1"/>
</dbReference>
<dbReference type="PANTHER" id="PTHR45586:SF1">
    <property type="entry name" value="LIPOPOLYSACCHARIDE ASSEMBLY PROTEIN B"/>
    <property type="match status" value="1"/>
</dbReference>
<dbReference type="GO" id="GO:0005506">
    <property type="term" value="F:iron ion binding"/>
    <property type="evidence" value="ECO:0007669"/>
    <property type="project" value="UniProtKB-UniRule"/>
</dbReference>
<comment type="similarity">
    <text evidence="4">Belongs to the LapB family.</text>
</comment>
<evidence type="ECO:0000256" key="3">
    <source>
        <dbReference type="ARBA" id="ARBA00022803"/>
    </source>
</evidence>
<dbReference type="RefSeq" id="WP_134081813.1">
    <property type="nucleotide sequence ID" value="NZ_SOQX01000002.1"/>
</dbReference>
<protein>
    <recommendedName>
        <fullName evidence="4">Lipopolysaccharide assembly protein B</fullName>
    </recommendedName>
</protein>
<dbReference type="Pfam" id="PF18073">
    <property type="entry name" value="Zn_ribbon_LapB"/>
    <property type="match status" value="1"/>
</dbReference>
<gene>
    <name evidence="4" type="primary">lapB</name>
    <name evidence="7" type="ORF">EDC23_1033</name>
</gene>
<evidence type="ECO:0000259" key="6">
    <source>
        <dbReference type="Pfam" id="PF18073"/>
    </source>
</evidence>
<dbReference type="Pfam" id="PF13432">
    <property type="entry name" value="TPR_16"/>
    <property type="match status" value="2"/>
</dbReference>
<dbReference type="GO" id="GO:0008653">
    <property type="term" value="P:lipopolysaccharide metabolic process"/>
    <property type="evidence" value="ECO:0007669"/>
    <property type="project" value="InterPro"/>
</dbReference>
<keyword evidence="4" id="KW-0997">Cell inner membrane</keyword>
<feature type="binding site" evidence="4">
    <location>
        <position position="371"/>
    </location>
    <ligand>
        <name>Fe cation</name>
        <dbReference type="ChEBI" id="CHEBI:24875"/>
    </ligand>
</feature>
<organism evidence="7 8">
    <name type="scientific">Thiohalophilus thiocyanatoxydans</name>
    <dbReference type="NCBI Taxonomy" id="381308"/>
    <lineage>
        <taxon>Bacteria</taxon>
        <taxon>Pseudomonadati</taxon>
        <taxon>Pseudomonadota</taxon>
        <taxon>Gammaproteobacteria</taxon>
        <taxon>Thiohalomonadales</taxon>
        <taxon>Thiohalophilaceae</taxon>
        <taxon>Thiohalophilus</taxon>
    </lineage>
</organism>
<dbReference type="Gene3D" id="1.25.40.10">
    <property type="entry name" value="Tetratricopeptide repeat domain"/>
    <property type="match status" value="2"/>
</dbReference>
<feature type="topological domain" description="Cytoplasmic" evidence="4">
    <location>
        <begin position="22"/>
        <end position="389"/>
    </location>
</feature>
<name>A0A4R8IQ25_9GAMM</name>
<feature type="repeat" description="TPR" evidence="5">
    <location>
        <begin position="108"/>
        <end position="141"/>
    </location>
</feature>
<evidence type="ECO:0000313" key="7">
    <source>
        <dbReference type="EMBL" id="TDY02658.1"/>
    </source>
</evidence>
<dbReference type="NCBIfam" id="NF008757">
    <property type="entry name" value="PRK11788.1-5"/>
    <property type="match status" value="1"/>
</dbReference>
<evidence type="ECO:0000313" key="8">
    <source>
        <dbReference type="Proteomes" id="UP000294914"/>
    </source>
</evidence>
<keyword evidence="4" id="KW-0408">Iron</keyword>
<comment type="function">
    <text evidence="4">Modulates cellular lipopolysaccharide (LPS) levels by regulating LpxC, which is involved in lipid A biosynthesis. May act by modulating the proteolytic activity of FtsH towards LpxC. May also coordinate assembly of proteins involved in LPS synthesis at the plasma membrane.</text>
</comment>
<dbReference type="PROSITE" id="PS50005">
    <property type="entry name" value="TPR"/>
    <property type="match status" value="1"/>
</dbReference>
<accession>A0A4R8IQ25</accession>
<evidence type="ECO:0000256" key="5">
    <source>
        <dbReference type="PROSITE-ProRule" id="PRU00339"/>
    </source>
</evidence>
<dbReference type="OrthoDB" id="507476at2"/>
<dbReference type="SUPFAM" id="SSF48452">
    <property type="entry name" value="TPR-like"/>
    <property type="match status" value="2"/>
</dbReference>
<keyword evidence="4" id="KW-1133">Transmembrane helix</keyword>
<dbReference type="HAMAP" id="MF_00994">
    <property type="entry name" value="LPS_assembly_LapB"/>
    <property type="match status" value="1"/>
</dbReference>
<dbReference type="InterPro" id="IPR041166">
    <property type="entry name" value="Rubredoxin_2"/>
</dbReference>
<feature type="binding site" evidence="4">
    <location>
        <position position="360"/>
    </location>
    <ligand>
        <name>Fe cation</name>
        <dbReference type="ChEBI" id="CHEBI:24875"/>
    </ligand>
</feature>
<dbReference type="Proteomes" id="UP000294914">
    <property type="component" value="Unassembled WGS sequence"/>
</dbReference>
<keyword evidence="4" id="KW-0812">Transmembrane</keyword>
<dbReference type="InterPro" id="IPR051012">
    <property type="entry name" value="CellSynth/LPSAsmb/PSIAsmb"/>
</dbReference>
<comment type="caution">
    <text evidence="7">The sequence shown here is derived from an EMBL/GenBank/DDBJ whole genome shotgun (WGS) entry which is preliminary data.</text>
</comment>
<dbReference type="Pfam" id="PF13174">
    <property type="entry name" value="TPR_6"/>
    <property type="match status" value="1"/>
</dbReference>
<keyword evidence="4" id="KW-0472">Membrane</keyword>
<keyword evidence="1 4" id="KW-0479">Metal-binding</keyword>
<evidence type="ECO:0000256" key="1">
    <source>
        <dbReference type="ARBA" id="ARBA00022723"/>
    </source>
</evidence>
<dbReference type="GO" id="GO:0046890">
    <property type="term" value="P:regulation of lipid biosynthetic process"/>
    <property type="evidence" value="ECO:0007669"/>
    <property type="project" value="UniProtKB-UniRule"/>
</dbReference>
<evidence type="ECO:0000256" key="2">
    <source>
        <dbReference type="ARBA" id="ARBA00022737"/>
    </source>
</evidence>
<dbReference type="GO" id="GO:0009898">
    <property type="term" value="C:cytoplasmic side of plasma membrane"/>
    <property type="evidence" value="ECO:0007669"/>
    <property type="project" value="UniProtKB-UniRule"/>
</dbReference>
<keyword evidence="2 4" id="KW-0677">Repeat</keyword>
<dbReference type="SMART" id="SM00028">
    <property type="entry name" value="TPR"/>
    <property type="match status" value="4"/>
</dbReference>
<dbReference type="InterPro" id="IPR030865">
    <property type="entry name" value="LapB"/>
</dbReference>
<feature type="domain" description="LapB rubredoxin metal binding" evidence="6">
    <location>
        <begin position="355"/>
        <end position="382"/>
    </location>
</feature>
<sequence>MGIEILFLLLPVAALSGWWLGRRGRIQRENDSGLELPSDYIKGLNYILNEQQDKAIDLFIQMLDVNSETVETHLALGSLFRRRGEVDRAIRIHQNLIARPTLNKSQRALALFELGQDYMRAGLLDRAESLFGELVDSAPHSEAALHHLVEIYQQEKDWGDAIKAAQRLEQSAGLNLAYMVAQFYCEQADQALRQGEPSRALKLLRRAMNEDRQCVRASIMEGDIERSAGNYKAALKAYQRIEQQDPEYLSEVIQPMLECYRALQRTDDAINYFNTLLEKYAGISCMLVLADLIEMRDGEQAATEFITRFLKQRPSVRGMDRLIELNMGQASESVRDKLHVLKEVTDQILANKSVYTCQHCGFSGKSLHWQCPSCKHWNTIRPIHGVEGE</sequence>
<dbReference type="InterPro" id="IPR019734">
    <property type="entry name" value="TPR_rpt"/>
</dbReference>
<dbReference type="AlphaFoldDB" id="A0A4R8IQ25"/>
<dbReference type="EMBL" id="SOQX01000002">
    <property type="protein sequence ID" value="TDY02658.1"/>
    <property type="molecule type" value="Genomic_DNA"/>
</dbReference>
<feature type="binding site" evidence="4">
    <location>
        <position position="374"/>
    </location>
    <ligand>
        <name>Fe cation</name>
        <dbReference type="ChEBI" id="CHEBI:24875"/>
    </ligand>
</feature>
<keyword evidence="3 4" id="KW-0802">TPR repeat</keyword>
<dbReference type="InterPro" id="IPR011990">
    <property type="entry name" value="TPR-like_helical_dom_sf"/>
</dbReference>
<proteinExistence type="inferred from homology"/>
<reference evidence="7 8" key="1">
    <citation type="submission" date="2019-03" db="EMBL/GenBank/DDBJ databases">
        <title>Genomic Encyclopedia of Type Strains, Phase IV (KMG-IV): sequencing the most valuable type-strain genomes for metagenomic binning, comparative biology and taxonomic classification.</title>
        <authorList>
            <person name="Goeker M."/>
        </authorList>
    </citation>
    <scope>NUCLEOTIDE SEQUENCE [LARGE SCALE GENOMIC DNA]</scope>
    <source>
        <strain evidence="7 8">DSM 16326</strain>
    </source>
</reference>
<keyword evidence="8" id="KW-1185">Reference proteome</keyword>
<comment type="subcellular location">
    <subcellularLocation>
        <location evidence="4">Cell inner membrane</location>
        <topology evidence="4">Single-pass membrane protein</topology>
        <orientation evidence="4">Cytoplasmic side</orientation>
    </subcellularLocation>
</comment>